<evidence type="ECO:0000256" key="2">
    <source>
        <dbReference type="RuleBase" id="RU102079"/>
    </source>
</evidence>
<dbReference type="InterPro" id="IPR013320">
    <property type="entry name" value="ConA-like_dom_sf"/>
</dbReference>
<dbReference type="Pfam" id="PF00337">
    <property type="entry name" value="Gal-bind_lectin"/>
    <property type="match status" value="1"/>
</dbReference>
<dbReference type="Proteomes" id="UP001331761">
    <property type="component" value="Unassembled WGS sequence"/>
</dbReference>
<dbReference type="CDD" id="cd00070">
    <property type="entry name" value="GLECT"/>
    <property type="match status" value="1"/>
</dbReference>
<dbReference type="SMART" id="SM00908">
    <property type="entry name" value="Gal-bind_lectin"/>
    <property type="match status" value="1"/>
</dbReference>
<name>A0AAN8F589_TRICO</name>
<organism evidence="4 5">
    <name type="scientific">Trichostrongylus colubriformis</name>
    <name type="common">Black scour worm</name>
    <dbReference type="NCBI Taxonomy" id="6319"/>
    <lineage>
        <taxon>Eukaryota</taxon>
        <taxon>Metazoa</taxon>
        <taxon>Ecdysozoa</taxon>
        <taxon>Nematoda</taxon>
        <taxon>Chromadorea</taxon>
        <taxon>Rhabditida</taxon>
        <taxon>Rhabditina</taxon>
        <taxon>Rhabditomorpha</taxon>
        <taxon>Strongyloidea</taxon>
        <taxon>Trichostrongylidae</taxon>
        <taxon>Trichostrongylus</taxon>
    </lineage>
</organism>
<protein>
    <recommendedName>
        <fullName evidence="2">Galectin</fullName>
    </recommendedName>
</protein>
<dbReference type="GO" id="GO:0016936">
    <property type="term" value="F:galactoside binding"/>
    <property type="evidence" value="ECO:0007669"/>
    <property type="project" value="TreeGrafter"/>
</dbReference>
<dbReference type="AlphaFoldDB" id="A0AAN8F589"/>
<sequence length="146" mass="16835">MTPSADFGTEIFNPTTPVRVPVRGFTYGQRFRVVLKPTDKKDKKFSINLKSGDDIVVHFNPRMKDKVLVFNSYYHGCWQNEERAIVTFPFEMKEIYTVDFVATGHNSVTIHLNGKLLYEFRERQSGWSVTSIEIDGDLHVHTVHVA</sequence>
<dbReference type="EMBL" id="WIXE01015177">
    <property type="protein sequence ID" value="KAK5973671.1"/>
    <property type="molecule type" value="Genomic_DNA"/>
</dbReference>
<dbReference type="PANTHER" id="PTHR11346">
    <property type="entry name" value="GALECTIN"/>
    <property type="match status" value="1"/>
</dbReference>
<evidence type="ECO:0000313" key="4">
    <source>
        <dbReference type="EMBL" id="KAK5973671.1"/>
    </source>
</evidence>
<proteinExistence type="predicted"/>
<dbReference type="PANTHER" id="PTHR11346:SF173">
    <property type="entry name" value="GALECTIN"/>
    <property type="match status" value="1"/>
</dbReference>
<dbReference type="GO" id="GO:0030246">
    <property type="term" value="F:carbohydrate binding"/>
    <property type="evidence" value="ECO:0007669"/>
    <property type="project" value="UniProtKB-UniRule"/>
</dbReference>
<keyword evidence="5" id="KW-1185">Reference proteome</keyword>
<accession>A0AAN8F589</accession>
<feature type="domain" description="Galectin" evidence="3">
    <location>
        <begin position="17"/>
        <end position="146"/>
    </location>
</feature>
<dbReference type="PROSITE" id="PS51304">
    <property type="entry name" value="GALECTIN"/>
    <property type="match status" value="1"/>
</dbReference>
<evidence type="ECO:0000256" key="1">
    <source>
        <dbReference type="ARBA" id="ARBA00022734"/>
    </source>
</evidence>
<dbReference type="SUPFAM" id="SSF49899">
    <property type="entry name" value="Concanavalin A-like lectins/glucanases"/>
    <property type="match status" value="1"/>
</dbReference>
<dbReference type="SMART" id="SM00276">
    <property type="entry name" value="GLECT"/>
    <property type="match status" value="1"/>
</dbReference>
<dbReference type="Gene3D" id="2.60.120.200">
    <property type="match status" value="1"/>
</dbReference>
<gene>
    <name evidence="4" type="ORF">GCK32_013086</name>
</gene>
<evidence type="ECO:0000313" key="5">
    <source>
        <dbReference type="Proteomes" id="UP001331761"/>
    </source>
</evidence>
<dbReference type="InterPro" id="IPR044156">
    <property type="entry name" value="Galectin-like"/>
</dbReference>
<dbReference type="InterPro" id="IPR001079">
    <property type="entry name" value="Galectin_CRD"/>
</dbReference>
<comment type="caution">
    <text evidence="4">The sequence shown here is derived from an EMBL/GenBank/DDBJ whole genome shotgun (WGS) entry which is preliminary data.</text>
</comment>
<keyword evidence="1 2" id="KW-0430">Lectin</keyword>
<evidence type="ECO:0000259" key="3">
    <source>
        <dbReference type="PROSITE" id="PS51304"/>
    </source>
</evidence>
<reference evidence="4 5" key="1">
    <citation type="submission" date="2019-10" db="EMBL/GenBank/DDBJ databases">
        <title>Assembly and Annotation for the nematode Trichostrongylus colubriformis.</title>
        <authorList>
            <person name="Martin J."/>
        </authorList>
    </citation>
    <scope>NUCLEOTIDE SEQUENCE [LARGE SCALE GENOMIC DNA]</scope>
    <source>
        <strain evidence="4">G859</strain>
        <tissue evidence="4">Whole worm</tissue>
    </source>
</reference>